<dbReference type="PROSITE" id="PS00135">
    <property type="entry name" value="TRYPSIN_SER"/>
    <property type="match status" value="1"/>
</dbReference>
<dbReference type="OrthoDB" id="547031at2759"/>
<feature type="chain" id="PRO_5040297239" description="Peptidase S1 domain-containing protein" evidence="6">
    <location>
        <begin position="22"/>
        <end position="231"/>
    </location>
</feature>
<dbReference type="EMBL" id="CAKOFQ010006938">
    <property type="protein sequence ID" value="CAH1983361.1"/>
    <property type="molecule type" value="Genomic_DNA"/>
</dbReference>
<keyword evidence="5" id="KW-0720">Serine protease</keyword>
<dbReference type="Proteomes" id="UP001152888">
    <property type="component" value="Unassembled WGS sequence"/>
</dbReference>
<dbReference type="GO" id="GO:0006508">
    <property type="term" value="P:proteolysis"/>
    <property type="evidence" value="ECO:0007669"/>
    <property type="project" value="UniProtKB-KW"/>
</dbReference>
<keyword evidence="5" id="KW-0645">Protease</keyword>
<evidence type="ECO:0000256" key="5">
    <source>
        <dbReference type="RuleBase" id="RU363034"/>
    </source>
</evidence>
<dbReference type="AlphaFoldDB" id="A0A9P0L1C8"/>
<keyword evidence="2" id="KW-1015">Disulfide bond</keyword>
<dbReference type="InterPro" id="IPR051487">
    <property type="entry name" value="Ser/Thr_Proteases_Immune/Dev"/>
</dbReference>
<dbReference type="Gene3D" id="2.40.10.10">
    <property type="entry name" value="Trypsin-like serine proteases"/>
    <property type="match status" value="3"/>
</dbReference>
<evidence type="ECO:0000256" key="2">
    <source>
        <dbReference type="ARBA" id="ARBA00023157"/>
    </source>
</evidence>
<keyword evidence="1 6" id="KW-0732">Signal</keyword>
<dbReference type="InterPro" id="IPR018114">
    <property type="entry name" value="TRYPSIN_HIS"/>
</dbReference>
<dbReference type="SMART" id="SM00020">
    <property type="entry name" value="Tryp_SPc"/>
    <property type="match status" value="1"/>
</dbReference>
<dbReference type="FunFam" id="2.40.10.10:FF:000028">
    <property type="entry name" value="Serine protease easter"/>
    <property type="match status" value="1"/>
</dbReference>
<dbReference type="InterPro" id="IPR033116">
    <property type="entry name" value="TRYPSIN_SER"/>
</dbReference>
<reference evidence="8" key="1">
    <citation type="submission" date="2022-03" db="EMBL/GenBank/DDBJ databases">
        <authorList>
            <person name="Sayadi A."/>
        </authorList>
    </citation>
    <scope>NUCLEOTIDE SEQUENCE</scope>
</reference>
<dbReference type="PROSITE" id="PS50240">
    <property type="entry name" value="TRYPSIN_DOM"/>
    <property type="match status" value="1"/>
</dbReference>
<feature type="signal peptide" evidence="6">
    <location>
        <begin position="1"/>
        <end position="21"/>
    </location>
</feature>
<keyword evidence="3" id="KW-0325">Glycoprotein</keyword>
<evidence type="ECO:0000256" key="1">
    <source>
        <dbReference type="ARBA" id="ARBA00022729"/>
    </source>
</evidence>
<comment type="similarity">
    <text evidence="4">Belongs to the peptidase S1 family. CLIP subfamily.</text>
</comment>
<dbReference type="PROSITE" id="PS00134">
    <property type="entry name" value="TRYPSIN_HIS"/>
    <property type="match status" value="1"/>
</dbReference>
<evidence type="ECO:0000256" key="6">
    <source>
        <dbReference type="SAM" id="SignalP"/>
    </source>
</evidence>
<dbReference type="SUPFAM" id="SSF50494">
    <property type="entry name" value="Trypsin-like serine proteases"/>
    <property type="match status" value="1"/>
</dbReference>
<evidence type="ECO:0000256" key="4">
    <source>
        <dbReference type="ARBA" id="ARBA00024195"/>
    </source>
</evidence>
<dbReference type="Pfam" id="PF00089">
    <property type="entry name" value="Trypsin"/>
    <property type="match status" value="1"/>
</dbReference>
<dbReference type="InterPro" id="IPR009003">
    <property type="entry name" value="Peptidase_S1_PA"/>
</dbReference>
<organism evidence="8 9">
    <name type="scientific">Acanthoscelides obtectus</name>
    <name type="common">Bean weevil</name>
    <name type="synonym">Bruchus obtectus</name>
    <dbReference type="NCBI Taxonomy" id="200917"/>
    <lineage>
        <taxon>Eukaryota</taxon>
        <taxon>Metazoa</taxon>
        <taxon>Ecdysozoa</taxon>
        <taxon>Arthropoda</taxon>
        <taxon>Hexapoda</taxon>
        <taxon>Insecta</taxon>
        <taxon>Pterygota</taxon>
        <taxon>Neoptera</taxon>
        <taxon>Endopterygota</taxon>
        <taxon>Coleoptera</taxon>
        <taxon>Polyphaga</taxon>
        <taxon>Cucujiformia</taxon>
        <taxon>Chrysomeloidea</taxon>
        <taxon>Chrysomelidae</taxon>
        <taxon>Bruchinae</taxon>
        <taxon>Bruchini</taxon>
        <taxon>Acanthoscelides</taxon>
    </lineage>
</organism>
<name>A0A9P0L1C8_ACAOB</name>
<dbReference type="InterPro" id="IPR001254">
    <property type="entry name" value="Trypsin_dom"/>
</dbReference>
<keyword evidence="5" id="KW-0378">Hydrolase</keyword>
<dbReference type="InterPro" id="IPR043504">
    <property type="entry name" value="Peptidase_S1_PA_chymotrypsin"/>
</dbReference>
<comment type="caution">
    <text evidence="8">The sequence shown here is derived from an EMBL/GenBank/DDBJ whole genome shotgun (WGS) entry which is preliminary data.</text>
</comment>
<dbReference type="GO" id="GO:0004252">
    <property type="term" value="F:serine-type endopeptidase activity"/>
    <property type="evidence" value="ECO:0007669"/>
    <property type="project" value="InterPro"/>
</dbReference>
<feature type="domain" description="Peptidase S1" evidence="7">
    <location>
        <begin position="60"/>
        <end position="229"/>
    </location>
</feature>
<evidence type="ECO:0000259" key="7">
    <source>
        <dbReference type="PROSITE" id="PS50240"/>
    </source>
</evidence>
<gene>
    <name evidence="8" type="ORF">ACAOBT_LOCUS15530</name>
</gene>
<evidence type="ECO:0000256" key="3">
    <source>
        <dbReference type="ARBA" id="ARBA00023180"/>
    </source>
</evidence>
<dbReference type="PANTHER" id="PTHR24256">
    <property type="entry name" value="TRYPTASE-RELATED"/>
    <property type="match status" value="1"/>
</dbReference>
<accession>A0A9P0L1C8</accession>
<protein>
    <recommendedName>
        <fullName evidence="7">Peptidase S1 domain-containing protein</fullName>
    </recommendedName>
</protein>
<evidence type="ECO:0000313" key="9">
    <source>
        <dbReference type="Proteomes" id="UP001152888"/>
    </source>
</evidence>
<sequence length="231" mass="25908">MCLVILSSLLYLLCIIAIGSASSSKEPEEAVSSIEHHDNWRHLDRKNCGRTRYDDIRGRIIDGDEAKIGQFPWLVRIGVRISKIRLFTCAGSLLNRYYVLSAAHCGDRNNIVTLGEHNVLTPQDCEAGICADPLQEINIKRYHFFDYNPKDHKRDFSLILLENAVVYNEKDSCSGDSGGPVTKFMKASTTKRQHYQIGIVSYGLVDCGGGPAIYTNVIHYMPKILDIITKS</sequence>
<evidence type="ECO:0000313" key="8">
    <source>
        <dbReference type="EMBL" id="CAH1983361.1"/>
    </source>
</evidence>
<proteinExistence type="inferred from homology"/>
<keyword evidence="9" id="KW-1185">Reference proteome</keyword>